<dbReference type="Pfam" id="PF07331">
    <property type="entry name" value="TctB"/>
    <property type="match status" value="1"/>
</dbReference>
<proteinExistence type="predicted"/>
<feature type="transmembrane region" description="Helical" evidence="1">
    <location>
        <begin position="131"/>
        <end position="150"/>
    </location>
</feature>
<feature type="domain" description="DUF1468" evidence="2">
    <location>
        <begin position="16"/>
        <end position="159"/>
    </location>
</feature>
<evidence type="ECO:0000313" key="3">
    <source>
        <dbReference type="EMBL" id="MEX1663697.1"/>
    </source>
</evidence>
<dbReference type="InterPro" id="IPR009936">
    <property type="entry name" value="DUF1468"/>
</dbReference>
<feature type="transmembrane region" description="Helical" evidence="1">
    <location>
        <begin position="12"/>
        <end position="32"/>
    </location>
</feature>
<dbReference type="EMBL" id="JBFRYC010000024">
    <property type="protein sequence ID" value="MEX1663697.1"/>
    <property type="molecule type" value="Genomic_DNA"/>
</dbReference>
<keyword evidence="1" id="KW-0812">Transmembrane</keyword>
<feature type="transmembrane region" description="Helical" evidence="1">
    <location>
        <begin position="95"/>
        <end position="125"/>
    </location>
</feature>
<feature type="transmembrane region" description="Helical" evidence="1">
    <location>
        <begin position="52"/>
        <end position="74"/>
    </location>
</feature>
<gene>
    <name evidence="3" type="ORF">AB4874_19120</name>
</gene>
<accession>A0ABV3TQ63</accession>
<reference evidence="3 4" key="1">
    <citation type="journal article" date="2011" name="Int. J. Syst. Evol. Microbiol.">
        <title>Zhongshania antarctica gen. nov., sp. nov. and Zhongshania guokunii sp. nov., gammaproteobacteria respectively isolated from coastal attached (fast) ice and surface seawater of the Antarctic.</title>
        <authorList>
            <person name="Li H.J."/>
            <person name="Zhang X.Y."/>
            <person name="Chen C.X."/>
            <person name="Zhang Y.J."/>
            <person name="Gao Z.M."/>
            <person name="Yu Y."/>
            <person name="Chen X.L."/>
            <person name="Chen B."/>
            <person name="Zhang Y.Z."/>
        </authorList>
    </citation>
    <scope>NUCLEOTIDE SEQUENCE [LARGE SCALE GENOMIC DNA]</scope>
    <source>
        <strain evidence="3 4">15-R06ZXC-3</strain>
    </source>
</reference>
<evidence type="ECO:0000256" key="1">
    <source>
        <dbReference type="SAM" id="Phobius"/>
    </source>
</evidence>
<comment type="caution">
    <text evidence="3">The sequence shown here is derived from an EMBL/GenBank/DDBJ whole genome shotgun (WGS) entry which is preliminary data.</text>
</comment>
<keyword evidence="1" id="KW-1133">Transmembrane helix</keyword>
<protein>
    <submittedName>
        <fullName evidence="3">Tripartite tricarboxylate transporter TctB family protein</fullName>
    </submittedName>
</protein>
<name>A0ABV3TQ63_9RHOB</name>
<sequence>MQTSVFRGPLFRGLAIFLFFTVVALVLIPIYVQRPAFIPGFAPPPDMWPRTVSIIGAALGLLDMAFALTGRAAASETIDKDGAHTKSHLLRFLGVLLAFAGFLALVPFIGFLVASMALTLAAILLTGERSYRFWIAALSVLGPILLVSFFHSALGTQFPLGALAKSFGF</sequence>
<keyword evidence="1" id="KW-0472">Membrane</keyword>
<organism evidence="3 4">
    <name type="scientific">Thioclava arctica</name>
    <dbReference type="NCBI Taxonomy" id="3238301"/>
    <lineage>
        <taxon>Bacteria</taxon>
        <taxon>Pseudomonadati</taxon>
        <taxon>Pseudomonadota</taxon>
        <taxon>Alphaproteobacteria</taxon>
        <taxon>Rhodobacterales</taxon>
        <taxon>Paracoccaceae</taxon>
        <taxon>Thioclava</taxon>
    </lineage>
</organism>
<evidence type="ECO:0000259" key="2">
    <source>
        <dbReference type="Pfam" id="PF07331"/>
    </source>
</evidence>
<dbReference type="Proteomes" id="UP001557465">
    <property type="component" value="Unassembled WGS sequence"/>
</dbReference>
<keyword evidence="4" id="KW-1185">Reference proteome</keyword>
<evidence type="ECO:0000313" key="4">
    <source>
        <dbReference type="Proteomes" id="UP001557465"/>
    </source>
</evidence>
<dbReference type="RefSeq" id="WP_368393197.1">
    <property type="nucleotide sequence ID" value="NZ_JBFRYC010000024.1"/>
</dbReference>